<keyword evidence="2" id="KW-0489">Methyltransferase</keyword>
<dbReference type="GO" id="GO:0005634">
    <property type="term" value="C:nucleus"/>
    <property type="evidence" value="ECO:0007669"/>
    <property type="project" value="TreeGrafter"/>
</dbReference>
<dbReference type="InterPro" id="IPR029063">
    <property type="entry name" value="SAM-dependent_MTases_sf"/>
</dbReference>
<dbReference type="AlphaFoldDB" id="A0AAW2UEB8"/>
<dbReference type="Gene3D" id="3.40.50.150">
    <property type="entry name" value="Vaccinia Virus protein VP39"/>
    <property type="match status" value="1"/>
</dbReference>
<organism evidence="2">
    <name type="scientific">Sesamum latifolium</name>
    <dbReference type="NCBI Taxonomy" id="2727402"/>
    <lineage>
        <taxon>Eukaryota</taxon>
        <taxon>Viridiplantae</taxon>
        <taxon>Streptophyta</taxon>
        <taxon>Embryophyta</taxon>
        <taxon>Tracheophyta</taxon>
        <taxon>Spermatophyta</taxon>
        <taxon>Magnoliopsida</taxon>
        <taxon>eudicotyledons</taxon>
        <taxon>Gunneridae</taxon>
        <taxon>Pentapetalae</taxon>
        <taxon>asterids</taxon>
        <taxon>lamiids</taxon>
        <taxon>Lamiales</taxon>
        <taxon>Pedaliaceae</taxon>
        <taxon>Sesamum</taxon>
    </lineage>
</organism>
<dbReference type="InterPro" id="IPR038899">
    <property type="entry name" value="METTL22"/>
</dbReference>
<comment type="caution">
    <text evidence="2">The sequence shown here is derived from an EMBL/GenBank/DDBJ whole genome shotgun (WGS) entry which is preliminary data.</text>
</comment>
<reference evidence="2" key="2">
    <citation type="journal article" date="2024" name="Plant">
        <title>Genomic evolution and insights into agronomic trait innovations of Sesamum species.</title>
        <authorList>
            <person name="Miao H."/>
            <person name="Wang L."/>
            <person name="Qu L."/>
            <person name="Liu H."/>
            <person name="Sun Y."/>
            <person name="Le M."/>
            <person name="Wang Q."/>
            <person name="Wei S."/>
            <person name="Zheng Y."/>
            <person name="Lin W."/>
            <person name="Duan Y."/>
            <person name="Cao H."/>
            <person name="Xiong S."/>
            <person name="Wang X."/>
            <person name="Wei L."/>
            <person name="Li C."/>
            <person name="Ma Q."/>
            <person name="Ju M."/>
            <person name="Zhao R."/>
            <person name="Li G."/>
            <person name="Mu C."/>
            <person name="Tian Q."/>
            <person name="Mei H."/>
            <person name="Zhang T."/>
            <person name="Gao T."/>
            <person name="Zhang H."/>
        </authorList>
    </citation>
    <scope>NUCLEOTIDE SEQUENCE</scope>
    <source>
        <strain evidence="2">KEN1</strain>
    </source>
</reference>
<accession>A0AAW2UEB8</accession>
<protein>
    <submittedName>
        <fullName evidence="2">Methyltransferase-like protein 22</fullName>
    </submittedName>
</protein>
<dbReference type="InterPro" id="IPR026960">
    <property type="entry name" value="RVT-Znf"/>
</dbReference>
<dbReference type="PANTHER" id="PTHR23108:SF0">
    <property type="entry name" value="METHYLTRANSFERASE-LIKE PROTEIN 22"/>
    <property type="match status" value="1"/>
</dbReference>
<sequence length="389" mass="44366">MCYGWGVSEVEELHKASLLLAADVIYSDDLTDAFFRVLEAIMSNTPDKVLYIALEKRYNFTIDDLDVVANGYSHFRSYIKDGEEEDDLETERSCSFIGRLINLEEIPQEYFAYFDITLHLESLVCGSRQDICERERYFPNSTILEAKLGNNPSFTWRSIIATKDIIKRGARWRVGTGQNINIWTDPWIPRSFCFKVVLHTFLPMDSDAILGIPTSRFGQVDKWVWHHTDNGLFSVRGAYFIAKEIEEEPHARPSSNRIDCNWNFIWNVVIRSKIQMFAWKACFNAIPTAKNLETRLGYSISCCPHCGEQQEDIGHVLLKCHSLDSVGAYQTSVGQQTQPGTKTLWNGCSEFSKNLTSMILAFFSRYAGCYGGPGTVEQLKASTTERNRS</sequence>
<gene>
    <name evidence="2" type="ORF">Slati_3356300</name>
</gene>
<dbReference type="EMBL" id="JACGWN010000012">
    <property type="protein sequence ID" value="KAL0415244.1"/>
    <property type="molecule type" value="Genomic_DNA"/>
</dbReference>
<proteinExistence type="predicted"/>
<dbReference type="GO" id="GO:0032259">
    <property type="term" value="P:methylation"/>
    <property type="evidence" value="ECO:0007669"/>
    <property type="project" value="UniProtKB-KW"/>
</dbReference>
<dbReference type="PANTHER" id="PTHR23108">
    <property type="entry name" value="METHYLTRANSFERASE-RELATED"/>
    <property type="match status" value="1"/>
</dbReference>
<evidence type="ECO:0000313" key="2">
    <source>
        <dbReference type="EMBL" id="KAL0415244.1"/>
    </source>
</evidence>
<feature type="domain" description="Reverse transcriptase zinc-binding" evidence="1">
    <location>
        <begin position="234"/>
        <end position="322"/>
    </location>
</feature>
<dbReference type="Pfam" id="PF13966">
    <property type="entry name" value="zf-RVT"/>
    <property type="match status" value="1"/>
</dbReference>
<name>A0AAW2UEB8_9LAMI</name>
<keyword evidence="2" id="KW-0808">Transferase</keyword>
<reference evidence="2" key="1">
    <citation type="submission" date="2020-06" db="EMBL/GenBank/DDBJ databases">
        <authorList>
            <person name="Li T."/>
            <person name="Hu X."/>
            <person name="Zhang T."/>
            <person name="Song X."/>
            <person name="Zhang H."/>
            <person name="Dai N."/>
            <person name="Sheng W."/>
            <person name="Hou X."/>
            <person name="Wei L."/>
        </authorList>
    </citation>
    <scope>NUCLEOTIDE SEQUENCE</scope>
    <source>
        <strain evidence="2">KEN1</strain>
        <tissue evidence="2">Leaf</tissue>
    </source>
</reference>
<dbReference type="GO" id="GO:0008276">
    <property type="term" value="F:protein methyltransferase activity"/>
    <property type="evidence" value="ECO:0007669"/>
    <property type="project" value="InterPro"/>
</dbReference>
<evidence type="ECO:0000259" key="1">
    <source>
        <dbReference type="Pfam" id="PF13966"/>
    </source>
</evidence>